<dbReference type="Gene3D" id="3.40.50.2300">
    <property type="match status" value="1"/>
</dbReference>
<evidence type="ECO:0000259" key="3">
    <source>
        <dbReference type="PROSITE" id="PS50883"/>
    </source>
</evidence>
<sequence>MKRSYLPAIVLTQSQDDAEVLNRLLRNAGHAVRPKWISRFEDLEKELTGEEPDLIVSYTKGAGAGLSKVIELRDRHTPLVPVIAISDDVSEEAVAKAIQNGARDLVSLEKTERLVAVVSRELEVLAQRRALKQARDQLKEYEARFEGIIDKTANAIAYIQEGIHVNANPAYVELFGFEDADEVEGMPVMDFFSKESQDAVRKAIKNTLKGKGSEEPLELKGRRDDGSEFELAVELRALEMDGEPAVEMAIPSESGGDSEEYERQLAELERRDSLTGLFNRNYFNQVLTQRFESRQKDDKARVLMMVEPDKFDSIRKKIGAVASDQVLKGVASLVSDYIDDADLPGRTGDTTVAVLMERGNIATIKQLADDLNKRIAAHVFEAGGQSTAMTCSIAISEMSEIIETADDLVATAEEAIGQAQKAGGGKVVVYEPPETDAEGQLSDHAWSKRIKAGVEQDLFQLVNQPIADLTGGDSDLFDILVQLRTEDGEEFQANEFMPAAERNRLVGLIDHWVLDHAIEVLVERVNKGNGGRFFVRLSHQSLADPKLTKWVLNKVKNMPVPQKHLVFEISENSIDKRLKEAKYFVGEVRKLGCGFAIEHFGVGLNSMQTLEHLEMDFLKVDGSFMQGIDSDDAKREQVEQFIELAKNKNIATVAERVEEANTMAVLFQLGVAYIQGNYVQEPEVVMEEQD</sequence>
<evidence type="ECO:0000259" key="4">
    <source>
        <dbReference type="PROSITE" id="PS50887"/>
    </source>
</evidence>
<evidence type="ECO:0000256" key="1">
    <source>
        <dbReference type="SAM" id="Coils"/>
    </source>
</evidence>
<feature type="domain" description="GGDEF" evidence="4">
    <location>
        <begin position="299"/>
        <end position="432"/>
    </location>
</feature>
<dbReference type="SUPFAM" id="SSF52172">
    <property type="entry name" value="CheY-like"/>
    <property type="match status" value="1"/>
</dbReference>
<dbReference type="Pfam" id="PF00990">
    <property type="entry name" value="GGDEF"/>
    <property type="match status" value="1"/>
</dbReference>
<dbReference type="CDD" id="cd01948">
    <property type="entry name" value="EAL"/>
    <property type="match status" value="1"/>
</dbReference>
<dbReference type="CDD" id="cd00130">
    <property type="entry name" value="PAS"/>
    <property type="match status" value="1"/>
</dbReference>
<dbReference type="Proteomes" id="UP001523550">
    <property type="component" value="Unassembled WGS sequence"/>
</dbReference>
<dbReference type="SMART" id="SM00267">
    <property type="entry name" value="GGDEF"/>
    <property type="match status" value="1"/>
</dbReference>
<dbReference type="CDD" id="cd01949">
    <property type="entry name" value="GGDEF"/>
    <property type="match status" value="1"/>
</dbReference>
<feature type="coiled-coil region" evidence="1">
    <location>
        <begin position="108"/>
        <end position="151"/>
    </location>
</feature>
<dbReference type="Pfam" id="PF00563">
    <property type="entry name" value="EAL"/>
    <property type="match status" value="1"/>
</dbReference>
<dbReference type="Pfam" id="PF13426">
    <property type="entry name" value="PAS_9"/>
    <property type="match status" value="1"/>
</dbReference>
<name>A0ABT1G749_9GAMM</name>
<dbReference type="Gene3D" id="3.20.20.450">
    <property type="entry name" value="EAL domain"/>
    <property type="match status" value="1"/>
</dbReference>
<evidence type="ECO:0000313" key="6">
    <source>
        <dbReference type="Proteomes" id="UP001523550"/>
    </source>
</evidence>
<dbReference type="SMART" id="SM00091">
    <property type="entry name" value="PAS"/>
    <property type="match status" value="1"/>
</dbReference>
<dbReference type="InterPro" id="IPR011006">
    <property type="entry name" value="CheY-like_superfamily"/>
</dbReference>
<dbReference type="RefSeq" id="WP_253446518.1">
    <property type="nucleotide sequence ID" value="NZ_JALJYF010000001.1"/>
</dbReference>
<dbReference type="InterPro" id="IPR000160">
    <property type="entry name" value="GGDEF_dom"/>
</dbReference>
<dbReference type="NCBIfam" id="TIGR00254">
    <property type="entry name" value="GGDEF"/>
    <property type="match status" value="1"/>
</dbReference>
<dbReference type="SUPFAM" id="SSF141868">
    <property type="entry name" value="EAL domain-like"/>
    <property type="match status" value="1"/>
</dbReference>
<organism evidence="5 6">
    <name type="scientific">Natronospira proteinivora</name>
    <dbReference type="NCBI Taxonomy" id="1807133"/>
    <lineage>
        <taxon>Bacteria</taxon>
        <taxon>Pseudomonadati</taxon>
        <taxon>Pseudomonadota</taxon>
        <taxon>Gammaproteobacteria</taxon>
        <taxon>Natronospirales</taxon>
        <taxon>Natronospiraceae</taxon>
        <taxon>Natronospira</taxon>
    </lineage>
</organism>
<reference evidence="5 6" key="1">
    <citation type="submission" date="2022-03" db="EMBL/GenBank/DDBJ databases">
        <title>Genomic Encyclopedia of Type Strains, Phase III (KMG-III): the genomes of soil and plant-associated and newly described type strains.</title>
        <authorList>
            <person name="Whitman W."/>
        </authorList>
    </citation>
    <scope>NUCLEOTIDE SEQUENCE [LARGE SCALE GENOMIC DNA]</scope>
    <source>
        <strain evidence="5 6">BSker1</strain>
    </source>
</reference>
<dbReference type="SUPFAM" id="SSF55073">
    <property type="entry name" value="Nucleotide cyclase"/>
    <property type="match status" value="1"/>
</dbReference>
<keyword evidence="1" id="KW-0175">Coiled coil</keyword>
<dbReference type="Gene3D" id="3.30.70.270">
    <property type="match status" value="1"/>
</dbReference>
<gene>
    <name evidence="5" type="ORF">J2T60_001088</name>
</gene>
<feature type="domain" description="PAS" evidence="2">
    <location>
        <begin position="161"/>
        <end position="211"/>
    </location>
</feature>
<proteinExistence type="predicted"/>
<dbReference type="InterPro" id="IPR050706">
    <property type="entry name" value="Cyclic-di-GMP_PDE-like"/>
</dbReference>
<evidence type="ECO:0000259" key="2">
    <source>
        <dbReference type="PROSITE" id="PS50112"/>
    </source>
</evidence>
<dbReference type="InterPro" id="IPR000014">
    <property type="entry name" value="PAS"/>
</dbReference>
<protein>
    <submittedName>
        <fullName evidence="5">Diguanylate cyclase (GGDEF)-like protein/PAS domain S-box-containing protein</fullName>
    </submittedName>
</protein>
<dbReference type="PROSITE" id="PS50883">
    <property type="entry name" value="EAL"/>
    <property type="match status" value="1"/>
</dbReference>
<feature type="domain" description="EAL" evidence="3">
    <location>
        <begin position="443"/>
        <end position="690"/>
    </location>
</feature>
<dbReference type="SMART" id="SM00052">
    <property type="entry name" value="EAL"/>
    <property type="match status" value="1"/>
</dbReference>
<dbReference type="EMBL" id="JALJYF010000001">
    <property type="protein sequence ID" value="MCP1727123.1"/>
    <property type="molecule type" value="Genomic_DNA"/>
</dbReference>
<dbReference type="InterPro" id="IPR001633">
    <property type="entry name" value="EAL_dom"/>
</dbReference>
<comment type="caution">
    <text evidence="5">The sequence shown here is derived from an EMBL/GenBank/DDBJ whole genome shotgun (WGS) entry which is preliminary data.</text>
</comment>
<dbReference type="PROSITE" id="PS50112">
    <property type="entry name" value="PAS"/>
    <property type="match status" value="1"/>
</dbReference>
<dbReference type="PANTHER" id="PTHR33121:SF23">
    <property type="entry name" value="CYCLIC DI-GMP PHOSPHODIESTERASE PDEB"/>
    <property type="match status" value="1"/>
</dbReference>
<evidence type="ECO:0000313" key="5">
    <source>
        <dbReference type="EMBL" id="MCP1727123.1"/>
    </source>
</evidence>
<dbReference type="PANTHER" id="PTHR33121">
    <property type="entry name" value="CYCLIC DI-GMP PHOSPHODIESTERASE PDEF"/>
    <property type="match status" value="1"/>
</dbReference>
<dbReference type="InterPro" id="IPR029787">
    <property type="entry name" value="Nucleotide_cyclase"/>
</dbReference>
<dbReference type="InterPro" id="IPR035965">
    <property type="entry name" value="PAS-like_dom_sf"/>
</dbReference>
<accession>A0ABT1G749</accession>
<keyword evidence="6" id="KW-1185">Reference proteome</keyword>
<dbReference type="PROSITE" id="PS50887">
    <property type="entry name" value="GGDEF"/>
    <property type="match status" value="1"/>
</dbReference>
<dbReference type="InterPro" id="IPR043128">
    <property type="entry name" value="Rev_trsase/Diguanyl_cyclase"/>
</dbReference>
<dbReference type="SUPFAM" id="SSF55785">
    <property type="entry name" value="PYP-like sensor domain (PAS domain)"/>
    <property type="match status" value="1"/>
</dbReference>
<dbReference type="InterPro" id="IPR035919">
    <property type="entry name" value="EAL_sf"/>
</dbReference>
<dbReference type="Gene3D" id="3.30.450.20">
    <property type="entry name" value="PAS domain"/>
    <property type="match status" value="1"/>
</dbReference>
<dbReference type="NCBIfam" id="TIGR00229">
    <property type="entry name" value="sensory_box"/>
    <property type="match status" value="1"/>
</dbReference>